<dbReference type="InterPro" id="IPR036465">
    <property type="entry name" value="vWFA_dom_sf"/>
</dbReference>
<dbReference type="InterPro" id="IPR016186">
    <property type="entry name" value="C-type_lectin-like/link_sf"/>
</dbReference>
<dbReference type="SMART" id="SM00327">
    <property type="entry name" value="VWA"/>
    <property type="match status" value="1"/>
</dbReference>
<dbReference type="InterPro" id="IPR016187">
    <property type="entry name" value="CTDL_fold"/>
</dbReference>
<dbReference type="PANTHER" id="PTHR31024:SF3">
    <property type="entry name" value="C-TYPE LECTIN-RELATED"/>
    <property type="match status" value="1"/>
</dbReference>
<dbReference type="PANTHER" id="PTHR31024">
    <property type="entry name" value="C-TYPE LECTIN"/>
    <property type="match status" value="1"/>
</dbReference>
<name>A0A914P8D5_9BILA</name>
<protein>
    <submittedName>
        <fullName evidence="3">VWFA domain-containing protein</fullName>
    </submittedName>
</protein>
<dbReference type="Proteomes" id="UP000887578">
    <property type="component" value="Unplaced"/>
</dbReference>
<evidence type="ECO:0000313" key="2">
    <source>
        <dbReference type="Proteomes" id="UP000887578"/>
    </source>
</evidence>
<dbReference type="SUPFAM" id="SSF53300">
    <property type="entry name" value="vWA-like"/>
    <property type="match status" value="1"/>
</dbReference>
<evidence type="ECO:0000313" key="3">
    <source>
        <dbReference type="WBParaSite" id="PDA_v2.g11454.t1"/>
    </source>
</evidence>
<feature type="domain" description="VWFA" evidence="1">
    <location>
        <begin position="19"/>
        <end position="200"/>
    </location>
</feature>
<dbReference type="PROSITE" id="PS50234">
    <property type="entry name" value="VWFA"/>
    <property type="match status" value="1"/>
</dbReference>
<dbReference type="CDD" id="cd00037">
    <property type="entry name" value="CLECT"/>
    <property type="match status" value="1"/>
</dbReference>
<sequence length="363" mass="40871">MPNTYGTLCSTKTSQAWLDIIFIIDTATSMSIRKLQQLSGELATILKDFNFNQNGDHTIRAGIIIYSSTFTTLFELNNITNFAGFEKVLISLSKYYDAHDFESNVYGALDAGYRLLQIQKSHRVPLIVLVSATYNALGFKGTSQLSKSIKGNGTNIVAINFAPENSDLAIALQNIVSPTYYYVSTQDDLDANLRYAFTQLNCICPSDYKQFRLFNPAWNNYTNFADCLSGVPGETDPLIANTICNANGGILLSLTNFQIFNFTTDIVIPYDLKGVKKFSIGLHKSDFDGQWKWWNYDGSETVMGDYPTMSNPDPNDNYGYMWNYKGLNWKLQTGNEVPLPYICQYKACDAENFCENLKFSQNN</sequence>
<dbReference type="Pfam" id="PF00092">
    <property type="entry name" value="VWA"/>
    <property type="match status" value="1"/>
</dbReference>
<dbReference type="Gene3D" id="3.40.50.410">
    <property type="entry name" value="von Willebrand factor, type A domain"/>
    <property type="match status" value="1"/>
</dbReference>
<dbReference type="InterPro" id="IPR001304">
    <property type="entry name" value="C-type_lectin-like"/>
</dbReference>
<dbReference type="InterPro" id="IPR002035">
    <property type="entry name" value="VWF_A"/>
</dbReference>
<dbReference type="SUPFAM" id="SSF56436">
    <property type="entry name" value="C-type lectin-like"/>
    <property type="match status" value="1"/>
</dbReference>
<reference evidence="3" key="1">
    <citation type="submission" date="2022-11" db="UniProtKB">
        <authorList>
            <consortium name="WormBaseParasite"/>
        </authorList>
    </citation>
    <scope>IDENTIFICATION</scope>
</reference>
<dbReference type="Gene3D" id="3.10.100.10">
    <property type="entry name" value="Mannose-Binding Protein A, subunit A"/>
    <property type="match status" value="1"/>
</dbReference>
<keyword evidence="2" id="KW-1185">Reference proteome</keyword>
<dbReference type="Pfam" id="PF00059">
    <property type="entry name" value="Lectin_C"/>
    <property type="match status" value="1"/>
</dbReference>
<evidence type="ECO:0000259" key="1">
    <source>
        <dbReference type="PROSITE" id="PS50234"/>
    </source>
</evidence>
<dbReference type="WBParaSite" id="PDA_v2.g11454.t1">
    <property type="protein sequence ID" value="PDA_v2.g11454.t1"/>
    <property type="gene ID" value="PDA_v2.g11454"/>
</dbReference>
<organism evidence="2 3">
    <name type="scientific">Panagrolaimus davidi</name>
    <dbReference type="NCBI Taxonomy" id="227884"/>
    <lineage>
        <taxon>Eukaryota</taxon>
        <taxon>Metazoa</taxon>
        <taxon>Ecdysozoa</taxon>
        <taxon>Nematoda</taxon>
        <taxon>Chromadorea</taxon>
        <taxon>Rhabditida</taxon>
        <taxon>Tylenchina</taxon>
        <taxon>Panagrolaimomorpha</taxon>
        <taxon>Panagrolaimoidea</taxon>
        <taxon>Panagrolaimidae</taxon>
        <taxon>Panagrolaimus</taxon>
    </lineage>
</organism>
<accession>A0A914P8D5</accession>
<proteinExistence type="predicted"/>
<dbReference type="AlphaFoldDB" id="A0A914P8D5"/>